<feature type="region of interest" description="Disordered" evidence="1">
    <location>
        <begin position="63"/>
        <end position="86"/>
    </location>
</feature>
<name>K0YL72_9ACTN</name>
<dbReference type="Gene3D" id="2.160.20.110">
    <property type="match status" value="1"/>
</dbReference>
<dbReference type="PATRIC" id="fig|742818.3.peg.1588"/>
<dbReference type="InParanoid" id="K0YL72"/>
<evidence type="ECO:0000256" key="2">
    <source>
        <dbReference type="SAM" id="SignalP"/>
    </source>
</evidence>
<feature type="signal peptide" evidence="2">
    <location>
        <begin position="1"/>
        <end position="43"/>
    </location>
</feature>
<dbReference type="OrthoDB" id="3183973at2"/>
<keyword evidence="4" id="KW-1185">Reference proteome</keyword>
<dbReference type="HOGENOM" id="CLU_238269_0_0_11"/>
<dbReference type="EMBL" id="ADMD01000007">
    <property type="protein sequence ID" value="EJZ83978.1"/>
    <property type="molecule type" value="Genomic_DNA"/>
</dbReference>
<evidence type="ECO:0000313" key="4">
    <source>
        <dbReference type="Proteomes" id="UP000006069"/>
    </source>
</evidence>
<dbReference type="eggNOG" id="COG3420">
    <property type="taxonomic scope" value="Bacteria"/>
</dbReference>
<gene>
    <name evidence="3" type="ORF">HMPREF9451_01504</name>
</gene>
<reference evidence="3 4" key="1">
    <citation type="submission" date="2012-08" db="EMBL/GenBank/DDBJ databases">
        <title>The Genome Sequence of Slackia piriformis YIT 12062.</title>
        <authorList>
            <consortium name="The Broad Institute Genome Sequencing Platform"/>
            <person name="Earl A."/>
            <person name="Ward D."/>
            <person name="Feldgarden M."/>
            <person name="Gevers D."/>
            <person name="Morotomi M."/>
            <person name="Walker B."/>
            <person name="Young S.K."/>
            <person name="Zeng Q."/>
            <person name="Gargeya S."/>
            <person name="Fitzgerald M."/>
            <person name="Haas B."/>
            <person name="Abouelleil A."/>
            <person name="Alvarado L."/>
            <person name="Arachchi H.M."/>
            <person name="Berlin A.M."/>
            <person name="Chapman S.B."/>
            <person name="Goldberg J."/>
            <person name="Griggs A."/>
            <person name="Gujja S."/>
            <person name="Hansen M."/>
            <person name="Howarth C."/>
            <person name="Imamovic A."/>
            <person name="Larimer J."/>
            <person name="McCowen C."/>
            <person name="Montmayeur A."/>
            <person name="Murphy C."/>
            <person name="Neiman D."/>
            <person name="Pearson M."/>
            <person name="Priest M."/>
            <person name="Roberts A."/>
            <person name="Saif S."/>
            <person name="Shea T."/>
            <person name="Sisk P."/>
            <person name="Sykes S."/>
            <person name="Wortman J."/>
            <person name="Nusbaum C."/>
            <person name="Birren B."/>
        </authorList>
    </citation>
    <scope>NUCLEOTIDE SEQUENCE [LARGE SCALE GENOMIC DNA]</scope>
    <source>
        <strain evidence="3 4">YIT 12062</strain>
    </source>
</reference>
<organism evidence="3 4">
    <name type="scientific">Slackia piriformis YIT 12062</name>
    <dbReference type="NCBI Taxonomy" id="742818"/>
    <lineage>
        <taxon>Bacteria</taxon>
        <taxon>Bacillati</taxon>
        <taxon>Actinomycetota</taxon>
        <taxon>Coriobacteriia</taxon>
        <taxon>Eggerthellales</taxon>
        <taxon>Eggerthellaceae</taxon>
        <taxon>Slackia</taxon>
    </lineage>
</organism>
<proteinExistence type="predicted"/>
<keyword evidence="2" id="KW-0732">Signal</keyword>
<comment type="caution">
    <text evidence="3">The sequence shown here is derived from an EMBL/GenBank/DDBJ whole genome shotgun (WGS) entry which is preliminary data.</text>
</comment>
<evidence type="ECO:0000313" key="3">
    <source>
        <dbReference type="EMBL" id="EJZ83978.1"/>
    </source>
</evidence>
<feature type="compositionally biased region" description="Low complexity" evidence="1">
    <location>
        <begin position="63"/>
        <end position="73"/>
    </location>
</feature>
<accession>K0YL72</accession>
<sequence length="1949" mass="208383">MEAKMRETHTNAVKRLVRKAAASSLAALLAVTMCPLMPSAAFADEAENSEPAEQTAPNYTATDEAAAVSASADESTEAGALAADATETGASDASAAEVESFSTTADVAADAASLQVDSASAGATEAIPSDAIRIVDFPDLLTAVLASRTQDTAGKYYYLDLQDAPGGVLDLSTDQVDQIIGQLGSLTFGSKDNPFKGTFDGNGYTIKGLNYQRDLWVPKPDTGLFAWTDGATIKNINFEDAYVGADYRGGVIVGYGKNTRIEHVKLVNCTSSVTPANNAVSLITNAGLAGGMVAGELDGCKLYDVEVQGGRVVNNSTVAVSGLGGEGLYLGAIVGIAKNSTVEYSRVTPVRSIGANGVTVEYTYTEVKNSYDVAVGAVAGQAVYAGGIVGGLYSDGPDARAALVDCFSTAECHTYAGTYVSVGAGNVGYVGGLAARTDNTVYLVRCHYAGNLYSELYNALLVIPIIQRNLYLGGLIEWDNDGLAVISDCYFNRTRSNTPGTNKDIPAVGIGKRYAGPSFGEQSDTTYIDRSFWEWHDYDFEGGKIRKTPSLGGAEHVNKWVMDYDLGMPVHGDSVKATLDYPGAGEVTIGTSDVLATQTSQSTANPYDFAVQGFVSNDIDMDFTATTNAVGPDTTPLVSDAANNLGYRFKGWYREPRVTVNHIDESHTFFDPIVSDGTKCASTDAAYIAKNTGSGMTDGFAGDDLFVAYYQGHVLFHDVLGNVIELDGTANTSTGDDWYNHEAALPSCAEPAIDRSNGVSASAKLIGWTTEKNPDTGGGWPAVTSTALGDMKNNGHFFVAGDPVLQPMDLYPVYSDYSTNIITVFEGNEQDALDDPTLRDGVGRTDVSVDGDRFTISASGAQPDGSLPAGYRFRGWFETDETGKEWLVSTNPSYTLPADADLTHEHHYIARFSYRVQAWLPTERPKHPNEYCYSDYYANDKYTGVGLYATAWLPYEATGSEVAAAFVPPSVRDTFHRWTDHANMKNYAAYKDDFIVNYDELCAMVGAPELPDIATSFAGLIEPIDIDAIVTYASGTPYDVVTFTDFPASTEKYDLRFYAQRGQIDVTARPGYRISGIIRFTTAIDTLDTTSKHGHNDISKLEWNGRNATWDDIGQVYDTDAQNVYLLKASADVNFLDKDGNLILTPDSPKNLNDVFTSPNEPAAFPNEATVTRKCDSLLFNPAGTATQAEASLTMLEASPFGSRSVPVGLGAVETSLDPAVAGGAPADPVTGDTSGRFICVDGVYYGFLGWVCSEDLTSDELSHAFVNGAPTLGSHGYVATSAANAEPYLLTEHYHVKHAMTVEPVYAKFDIDTTTNIARAGVPAGSEINIPQDPSYAVQKNSDGTFSAALAADIATKVTNGSDELYKLVSLTVEREDGHVETVEPTAAAANEFLYTLKPGEHYTFVANYEPLPVVFHTSEGMTQTVVHTKGDVLGDAPSGSPSFNMDSIDSAVTDRVVFVGWTETRPANGGEYVIDSADAPAKLVSKKTIVDHPMELFAVYRAANVGVQSNIDRVIGSDPAALAAVRTIEREFSKDQQTGQQSTCSKDATLMLHAFDYPGYEFEGWYADYQSDANPGTLVSAASRYVLTDAGLYQGKLYTAVYKQVHEVRYHGIDGDVLFTAKVPSDSGRSFVETVEVDGKQQETIIDAQAWTLIADQLASKSAEPSAQVNLLFKEWHWVKSDGTSVSWDSFYTAPIAESMDLYPIVYQVDSKDASGTPNTSDLWWVIDSSSTAGQPVKAYFKNGYDQDKLTVHVSKATYAPTGVDGATEAVETPVEGVNVGLFVSPVSVEPLVDATDAQGDAVFTFGASTLTIAKTTKDSGAAGRTFSFTVTNVVTQEHHDVNVQVSDTPDGDGLYTGSVTLDVPLGRYLVTEDESWAWRYTPAISIAPSSGTASVDGGFDVAGPVTVTCENTLANSKWFDDDARAKNVFAPQNAAANQGKMTEDEA</sequence>
<evidence type="ECO:0000256" key="1">
    <source>
        <dbReference type="SAM" id="MobiDB-lite"/>
    </source>
</evidence>
<dbReference type="Proteomes" id="UP000006069">
    <property type="component" value="Unassembled WGS sequence"/>
</dbReference>
<protein>
    <submittedName>
        <fullName evidence="3">Uncharacterized protein</fullName>
    </submittedName>
</protein>
<feature type="chain" id="PRO_5003841701" evidence="2">
    <location>
        <begin position="44"/>
        <end position="1949"/>
    </location>
</feature>